<comment type="caution">
    <text evidence="1">The sequence shown here is derived from an EMBL/GenBank/DDBJ whole genome shotgun (WGS) entry which is preliminary data.</text>
</comment>
<organism evidence="1 2">
    <name type="scientific">Cucurbitaria berberidis CBS 394.84</name>
    <dbReference type="NCBI Taxonomy" id="1168544"/>
    <lineage>
        <taxon>Eukaryota</taxon>
        <taxon>Fungi</taxon>
        <taxon>Dikarya</taxon>
        <taxon>Ascomycota</taxon>
        <taxon>Pezizomycotina</taxon>
        <taxon>Dothideomycetes</taxon>
        <taxon>Pleosporomycetidae</taxon>
        <taxon>Pleosporales</taxon>
        <taxon>Pleosporineae</taxon>
        <taxon>Cucurbitariaceae</taxon>
        <taxon>Cucurbitaria</taxon>
    </lineage>
</organism>
<dbReference type="EMBL" id="ML976616">
    <property type="protein sequence ID" value="KAF1846099.1"/>
    <property type="molecule type" value="Genomic_DNA"/>
</dbReference>
<protein>
    <submittedName>
        <fullName evidence="1">Uncharacterized protein</fullName>
    </submittedName>
</protein>
<dbReference type="OrthoDB" id="9986683at2759"/>
<dbReference type="RefSeq" id="XP_040788662.1">
    <property type="nucleotide sequence ID" value="XM_040928530.1"/>
</dbReference>
<sequence length="271" mass="30748">MVHHVFSLHKITSADNLTFPLSIEDYQRYVFGDDKLAHRLGTDLAKAFIAHGPGNQLPTDDVTVAVLSGYVPTATHSLRNHFVAYLNRHLISINARPALKIDVHGVEEDSQTRKGAQTSSIEAYHVDRKRLESRTIVVLADIRMSQEQEDRINQSLQNLRIDNQVIFAYLVSLDGPPNPVALLPILSRVVSPSIKDAESIAQADQFTMNQCYVQSTLGRDRVEFCQFVRRQDDYFVRLLLDYAIGGSFHKDELFEQNVNFLLWEIGVRESL</sequence>
<dbReference type="InterPro" id="IPR028944">
    <property type="entry name" value="PRTase_ComF-like"/>
</dbReference>
<evidence type="ECO:0000313" key="2">
    <source>
        <dbReference type="Proteomes" id="UP000800039"/>
    </source>
</evidence>
<proteinExistence type="predicted"/>
<gene>
    <name evidence="1" type="ORF">K460DRAFT_281884</name>
</gene>
<reference evidence="1" key="1">
    <citation type="submission" date="2020-01" db="EMBL/GenBank/DDBJ databases">
        <authorList>
            <consortium name="DOE Joint Genome Institute"/>
            <person name="Haridas S."/>
            <person name="Albert R."/>
            <person name="Binder M."/>
            <person name="Bloem J."/>
            <person name="Labutti K."/>
            <person name="Salamov A."/>
            <person name="Andreopoulos B."/>
            <person name="Baker S.E."/>
            <person name="Barry K."/>
            <person name="Bills G."/>
            <person name="Bluhm B.H."/>
            <person name="Cannon C."/>
            <person name="Castanera R."/>
            <person name="Culley D.E."/>
            <person name="Daum C."/>
            <person name="Ezra D."/>
            <person name="Gonzalez J.B."/>
            <person name="Henrissat B."/>
            <person name="Kuo A."/>
            <person name="Liang C."/>
            <person name="Lipzen A."/>
            <person name="Lutzoni F."/>
            <person name="Magnuson J."/>
            <person name="Mondo S."/>
            <person name="Nolan M."/>
            <person name="Ohm R."/>
            <person name="Pangilinan J."/>
            <person name="Park H.-J."/>
            <person name="Ramirez L."/>
            <person name="Alfaro M."/>
            <person name="Sun H."/>
            <person name="Tritt A."/>
            <person name="Yoshinaga Y."/>
            <person name="Zwiers L.-H."/>
            <person name="Turgeon B.G."/>
            <person name="Goodwin S.B."/>
            <person name="Spatafora J.W."/>
            <person name="Crous P.W."/>
            <person name="Grigoriev I.V."/>
        </authorList>
    </citation>
    <scope>NUCLEOTIDE SEQUENCE</scope>
    <source>
        <strain evidence="1">CBS 394.84</strain>
    </source>
</reference>
<evidence type="ECO:0000313" key="1">
    <source>
        <dbReference type="EMBL" id="KAF1846099.1"/>
    </source>
</evidence>
<dbReference type="AlphaFoldDB" id="A0A9P4GJ05"/>
<dbReference type="Pfam" id="PF15610">
    <property type="entry name" value="PRTase_3"/>
    <property type="match status" value="1"/>
</dbReference>
<dbReference type="GeneID" id="63845783"/>
<dbReference type="Proteomes" id="UP000800039">
    <property type="component" value="Unassembled WGS sequence"/>
</dbReference>
<keyword evidence="2" id="KW-1185">Reference proteome</keyword>
<accession>A0A9P4GJ05</accession>
<name>A0A9P4GJ05_9PLEO</name>